<feature type="transmembrane region" description="Helical" evidence="2">
    <location>
        <begin position="86"/>
        <end position="107"/>
    </location>
</feature>
<keyword evidence="2" id="KW-1133">Transmembrane helix</keyword>
<keyword evidence="2" id="KW-0812">Transmembrane</keyword>
<dbReference type="AlphaFoldDB" id="A0A2B4RPC2"/>
<dbReference type="Proteomes" id="UP000225706">
    <property type="component" value="Unassembled WGS sequence"/>
</dbReference>
<keyword evidence="2" id="KW-0472">Membrane</keyword>
<evidence type="ECO:0000313" key="4">
    <source>
        <dbReference type="Proteomes" id="UP000225706"/>
    </source>
</evidence>
<gene>
    <name evidence="3" type="ORF">AWC38_SpisGene17555</name>
</gene>
<comment type="caution">
    <text evidence="3">The sequence shown here is derived from an EMBL/GenBank/DDBJ whole genome shotgun (WGS) entry which is preliminary data.</text>
</comment>
<keyword evidence="4" id="KW-1185">Reference proteome</keyword>
<dbReference type="EMBL" id="LSMT01000430">
    <property type="protein sequence ID" value="PFX18092.1"/>
    <property type="molecule type" value="Genomic_DNA"/>
</dbReference>
<organism evidence="3 4">
    <name type="scientific">Stylophora pistillata</name>
    <name type="common">Smooth cauliflower coral</name>
    <dbReference type="NCBI Taxonomy" id="50429"/>
    <lineage>
        <taxon>Eukaryota</taxon>
        <taxon>Metazoa</taxon>
        <taxon>Cnidaria</taxon>
        <taxon>Anthozoa</taxon>
        <taxon>Hexacorallia</taxon>
        <taxon>Scleractinia</taxon>
        <taxon>Astrocoeniina</taxon>
        <taxon>Pocilloporidae</taxon>
        <taxon>Stylophora</taxon>
    </lineage>
</organism>
<dbReference type="OrthoDB" id="5980124at2759"/>
<sequence length="233" mass="25715">MEPTALISVLLKITPMGITSAIKEIAARCAWMIGLEPNAKLFARQRTIQKDTNDVPKRTGPRFVTRVGLGKTALSTRHQEMTLKGITYAIISMVVIFVTRIGLVGIVQCIVYPATTLRDITIEDLRTVQKYVTKLGMALTVLPTVSLRMNLPDTIVVMPPMEARYVTCTDNWPEAAASANEFGDVAQCDSDRGIEEFNETEILSECLSASEQSYETESDVNNHDTDSDIDPNT</sequence>
<evidence type="ECO:0000313" key="3">
    <source>
        <dbReference type="EMBL" id="PFX18092.1"/>
    </source>
</evidence>
<accession>A0A2B4RPC2</accession>
<protein>
    <submittedName>
        <fullName evidence="3">Uncharacterized protein</fullName>
    </submittedName>
</protein>
<reference evidence="4" key="1">
    <citation type="journal article" date="2017" name="bioRxiv">
        <title>Comparative analysis of the genomes of Stylophora pistillata and Acropora digitifera provides evidence for extensive differences between species of corals.</title>
        <authorList>
            <person name="Voolstra C.R."/>
            <person name="Li Y."/>
            <person name="Liew Y.J."/>
            <person name="Baumgarten S."/>
            <person name="Zoccola D."/>
            <person name="Flot J.-F."/>
            <person name="Tambutte S."/>
            <person name="Allemand D."/>
            <person name="Aranda M."/>
        </authorList>
    </citation>
    <scope>NUCLEOTIDE SEQUENCE [LARGE SCALE GENOMIC DNA]</scope>
</reference>
<name>A0A2B4RPC2_STYPI</name>
<proteinExistence type="predicted"/>
<feature type="region of interest" description="Disordered" evidence="1">
    <location>
        <begin position="208"/>
        <end position="233"/>
    </location>
</feature>
<evidence type="ECO:0000256" key="2">
    <source>
        <dbReference type="SAM" id="Phobius"/>
    </source>
</evidence>
<evidence type="ECO:0000256" key="1">
    <source>
        <dbReference type="SAM" id="MobiDB-lite"/>
    </source>
</evidence>